<keyword evidence="3" id="KW-0539">Nucleus</keyword>
<reference evidence="6 7" key="1">
    <citation type="submission" date="2020-08" db="EMBL/GenBank/DDBJ databases">
        <authorList>
            <person name="Hejnol A."/>
        </authorList>
    </citation>
    <scope>NUCLEOTIDE SEQUENCE [LARGE SCALE GENOMIC DNA]</scope>
</reference>
<dbReference type="InterPro" id="IPR033467">
    <property type="entry name" value="Tesmin/TSO1-like_CXC"/>
</dbReference>
<feature type="compositionally biased region" description="Low complexity" evidence="4">
    <location>
        <begin position="224"/>
        <end position="242"/>
    </location>
</feature>
<protein>
    <recommendedName>
        <fullName evidence="5">CRC domain-containing protein</fullName>
    </recommendedName>
</protein>
<evidence type="ECO:0000256" key="2">
    <source>
        <dbReference type="ARBA" id="ARBA00007267"/>
    </source>
</evidence>
<feature type="region of interest" description="Disordered" evidence="4">
    <location>
        <begin position="1"/>
        <end position="66"/>
    </location>
</feature>
<dbReference type="Pfam" id="PF03638">
    <property type="entry name" value="TCR"/>
    <property type="match status" value="2"/>
</dbReference>
<evidence type="ECO:0000313" key="6">
    <source>
        <dbReference type="EMBL" id="CAD5116308.1"/>
    </source>
</evidence>
<dbReference type="EMBL" id="CAJFCJ010000006">
    <property type="protein sequence ID" value="CAD5116308.1"/>
    <property type="molecule type" value="Genomic_DNA"/>
</dbReference>
<sequence>MNGRPIFQALPRPPPYGPPPGFLPPPPPQLYSDTPLVPPWTGRQRSKKRSEDVNEKLQALAPPRPSTKPCNCRRSKCLKLYCDCFARREVCGAWCSCDNCHNTDADGHTHLRRAAVTACIERNPMAFQPKVRSRLHYKGCHCRKSGCLKKYCECFEAGITCSHLCKCLDCANTTLPVMPRRKPPNSRRSKKTASPIDHSDSQSTQWVQKQKCRRRRRGFYPPNDSVLSSSEPSDDTSSGSSSEYEIPVQVKSEPSDLSHFDGEFLNLHDTIENDAFKQEVIEATNSILDKNDSESENVTEETPNVFGEIISTAIIM</sequence>
<evidence type="ECO:0000313" key="7">
    <source>
        <dbReference type="Proteomes" id="UP000549394"/>
    </source>
</evidence>
<feature type="compositionally biased region" description="Pro residues" evidence="4">
    <location>
        <begin position="11"/>
        <end position="29"/>
    </location>
</feature>
<dbReference type="PANTHER" id="PTHR12446">
    <property type="entry name" value="TESMIN/TSO1-RELATED"/>
    <property type="match status" value="1"/>
</dbReference>
<dbReference type="InterPro" id="IPR005172">
    <property type="entry name" value="CRC"/>
</dbReference>
<name>A0A7I8VP04_9ANNE</name>
<feature type="domain" description="CRC" evidence="5">
    <location>
        <begin position="66"/>
        <end position="175"/>
    </location>
</feature>
<proteinExistence type="inferred from homology"/>
<dbReference type="AlphaFoldDB" id="A0A7I8VP04"/>
<dbReference type="PROSITE" id="PS51634">
    <property type="entry name" value="CRC"/>
    <property type="match status" value="1"/>
</dbReference>
<dbReference type="GO" id="GO:0006355">
    <property type="term" value="P:regulation of DNA-templated transcription"/>
    <property type="evidence" value="ECO:0007669"/>
    <property type="project" value="TreeGrafter"/>
</dbReference>
<dbReference type="InterPro" id="IPR028307">
    <property type="entry name" value="Lin-54_fam"/>
</dbReference>
<dbReference type="OrthoDB" id="6283463at2759"/>
<organism evidence="6 7">
    <name type="scientific">Dimorphilus gyrociliatus</name>
    <dbReference type="NCBI Taxonomy" id="2664684"/>
    <lineage>
        <taxon>Eukaryota</taxon>
        <taxon>Metazoa</taxon>
        <taxon>Spiralia</taxon>
        <taxon>Lophotrochozoa</taxon>
        <taxon>Annelida</taxon>
        <taxon>Polychaeta</taxon>
        <taxon>Polychaeta incertae sedis</taxon>
        <taxon>Dinophilidae</taxon>
        <taxon>Dimorphilus</taxon>
    </lineage>
</organism>
<feature type="region of interest" description="Disordered" evidence="4">
    <location>
        <begin position="179"/>
        <end position="252"/>
    </location>
</feature>
<comment type="caution">
    <text evidence="6">The sequence shown here is derived from an EMBL/GenBank/DDBJ whole genome shotgun (WGS) entry which is preliminary data.</text>
</comment>
<accession>A0A7I8VP04</accession>
<dbReference type="Proteomes" id="UP000549394">
    <property type="component" value="Unassembled WGS sequence"/>
</dbReference>
<keyword evidence="7" id="KW-1185">Reference proteome</keyword>
<dbReference type="PANTHER" id="PTHR12446:SF34">
    <property type="entry name" value="PROTEIN LIN-54 HOMOLOG"/>
    <property type="match status" value="1"/>
</dbReference>
<evidence type="ECO:0000256" key="4">
    <source>
        <dbReference type="SAM" id="MobiDB-lite"/>
    </source>
</evidence>
<comment type="subcellular location">
    <subcellularLocation>
        <location evidence="1">Nucleus</location>
    </subcellularLocation>
</comment>
<feature type="compositionally biased region" description="Basic residues" evidence="4">
    <location>
        <begin position="179"/>
        <end position="191"/>
    </location>
</feature>
<evidence type="ECO:0000259" key="5">
    <source>
        <dbReference type="PROSITE" id="PS51634"/>
    </source>
</evidence>
<dbReference type="SMART" id="SM01114">
    <property type="entry name" value="CXC"/>
    <property type="match status" value="2"/>
</dbReference>
<gene>
    <name evidence="6" type="ORF">DGYR_LOCUS4945</name>
</gene>
<comment type="similarity">
    <text evidence="2">Belongs to the lin-54 family.</text>
</comment>
<dbReference type="GO" id="GO:0005634">
    <property type="term" value="C:nucleus"/>
    <property type="evidence" value="ECO:0007669"/>
    <property type="project" value="UniProtKB-SubCell"/>
</dbReference>
<evidence type="ECO:0000256" key="1">
    <source>
        <dbReference type="ARBA" id="ARBA00004123"/>
    </source>
</evidence>
<evidence type="ECO:0000256" key="3">
    <source>
        <dbReference type="ARBA" id="ARBA00023242"/>
    </source>
</evidence>